<accession>A0A3N0GMW6</accession>
<feature type="transmembrane region" description="Helical" evidence="1">
    <location>
        <begin position="108"/>
        <end position="127"/>
    </location>
</feature>
<reference evidence="2 3" key="1">
    <citation type="submission" date="2018-11" db="EMBL/GenBank/DDBJ databases">
        <authorList>
            <person name="Li F."/>
        </authorList>
    </citation>
    <scope>NUCLEOTIDE SEQUENCE [LARGE SCALE GENOMIC DNA]</scope>
    <source>
        <strain evidence="2 3">Gsoil 818</strain>
    </source>
</reference>
<dbReference type="Proteomes" id="UP000279994">
    <property type="component" value="Unassembled WGS sequence"/>
</dbReference>
<keyword evidence="1" id="KW-0812">Transmembrane</keyword>
<sequence>MWSSWVAGVGALVWFVTFAALLAGSQFYTDDLLYLQQGARDHLTLGWLQVNSYGHFAPVFRLIYAVVARLGGVNWALAAAVLATLVLLLYVALAWFTTQLLGRRPAAIVVAVAGVTCIPALRTTLWMASGVQVIGGALCMTFCIAGFVAYVRSQRVAALAISVLSLVVGLVWQERPILTIGYLVLIRYLFFPPDWALGRRRTIVRDALMWAPYLVVIAGYLAYRLFVFDASPAPGTLRSAWSLLTSGFVRSYLPSLVGIRLDQNSGWFEPASILGALVLLGAFAALALTRRGVWRCVVFLLATYVANVAVQAAGRLGAHGADPIGYSRDLQYFVDPYLATIFALCLGAVLPRREPGALGRLVPGVAVLTAAVLAVVTTVSWTVVVRNNAQTGAHSYLNRAISELDATGPVDLVSLKVPASVAFSFVDPFTDQVQFLTIDKDLAQKIDPTSPRKVVLAADGSVMPVHPATLARSTDLGAARPVPGRKATLTRTASGLCMSGGASSAIKVPLPATAPLPGVGAFQLAYSSPHGAEIRVGTYTDSGRSMNQWWSTLPGGTDRTFLGRLDGEPGQGLLIVAVKPVQDLCIRSAWVGMLAVDTPDGCRVVDHVGAYTAEPADCSKGWPAQ</sequence>
<gene>
    <name evidence="2" type="ORF">EFL26_12610</name>
</gene>
<proteinExistence type="predicted"/>
<feature type="transmembrane region" description="Helical" evidence="1">
    <location>
        <begin position="271"/>
        <end position="289"/>
    </location>
</feature>
<feature type="transmembrane region" description="Helical" evidence="1">
    <location>
        <begin position="330"/>
        <end position="349"/>
    </location>
</feature>
<protein>
    <recommendedName>
        <fullName evidence="4">Glycosyltransferase RgtA/B/C/D-like domain-containing protein</fullName>
    </recommendedName>
</protein>
<feature type="transmembrane region" description="Helical" evidence="1">
    <location>
        <begin position="179"/>
        <end position="198"/>
    </location>
</feature>
<feature type="transmembrane region" description="Helical" evidence="1">
    <location>
        <begin position="75"/>
        <end position="96"/>
    </location>
</feature>
<feature type="transmembrane region" description="Helical" evidence="1">
    <location>
        <begin position="156"/>
        <end position="173"/>
    </location>
</feature>
<keyword evidence="1" id="KW-1133">Transmembrane helix</keyword>
<comment type="caution">
    <text evidence="2">The sequence shown here is derived from an EMBL/GenBank/DDBJ whole genome shotgun (WGS) entry which is preliminary data.</text>
</comment>
<name>A0A3N0GMW6_9ACTN</name>
<evidence type="ECO:0008006" key="4">
    <source>
        <dbReference type="Google" id="ProtNLM"/>
    </source>
</evidence>
<dbReference type="AlphaFoldDB" id="A0A3N0GMW6"/>
<dbReference type="EMBL" id="RJSF01000040">
    <property type="protein sequence ID" value="RNM13805.1"/>
    <property type="molecule type" value="Genomic_DNA"/>
</dbReference>
<evidence type="ECO:0000313" key="2">
    <source>
        <dbReference type="EMBL" id="RNM13805.1"/>
    </source>
</evidence>
<feature type="transmembrane region" description="Helical" evidence="1">
    <location>
        <begin position="210"/>
        <end position="228"/>
    </location>
</feature>
<feature type="transmembrane region" description="Helical" evidence="1">
    <location>
        <begin position="133"/>
        <end position="151"/>
    </location>
</feature>
<feature type="transmembrane region" description="Helical" evidence="1">
    <location>
        <begin position="296"/>
        <end position="318"/>
    </location>
</feature>
<feature type="transmembrane region" description="Helical" evidence="1">
    <location>
        <begin position="361"/>
        <end position="384"/>
    </location>
</feature>
<evidence type="ECO:0000256" key="1">
    <source>
        <dbReference type="SAM" id="Phobius"/>
    </source>
</evidence>
<keyword evidence="3" id="KW-1185">Reference proteome</keyword>
<organism evidence="2 3">
    <name type="scientific">Nocardioides pocheonensis</name>
    <dbReference type="NCBI Taxonomy" id="661485"/>
    <lineage>
        <taxon>Bacteria</taxon>
        <taxon>Bacillati</taxon>
        <taxon>Actinomycetota</taxon>
        <taxon>Actinomycetes</taxon>
        <taxon>Propionibacteriales</taxon>
        <taxon>Nocardioidaceae</taxon>
        <taxon>Nocardioides</taxon>
    </lineage>
</organism>
<keyword evidence="1" id="KW-0472">Membrane</keyword>
<evidence type="ECO:0000313" key="3">
    <source>
        <dbReference type="Proteomes" id="UP000279994"/>
    </source>
</evidence>